<evidence type="ECO:0000256" key="1">
    <source>
        <dbReference type="ARBA" id="ARBA00093483"/>
    </source>
</evidence>
<dbReference type="Ensembl" id="ENSLLTT00000001753.1">
    <property type="protein sequence ID" value="ENSLLTP00000001689.1"/>
    <property type="gene ID" value="ENSLLTG00000001317.1"/>
</dbReference>
<reference evidence="5" key="1">
    <citation type="submission" date="2025-08" db="UniProtKB">
        <authorList>
            <consortium name="Ensembl"/>
        </authorList>
    </citation>
    <scope>IDENTIFICATION</scope>
</reference>
<dbReference type="Pfam" id="PF13460">
    <property type="entry name" value="NAD_binding_10"/>
    <property type="match status" value="1"/>
</dbReference>
<dbReference type="Proteomes" id="UP000694406">
    <property type="component" value="Unplaced"/>
</dbReference>
<evidence type="ECO:0000313" key="5">
    <source>
        <dbReference type="Ensembl" id="ENSLLTP00000001689.1"/>
    </source>
</evidence>
<organism evidence="5 6">
    <name type="scientific">Laticauda laticaudata</name>
    <name type="common">Blue-ringed sea krait</name>
    <name type="synonym">Blue-lipped sea krait</name>
    <dbReference type="NCBI Taxonomy" id="8630"/>
    <lineage>
        <taxon>Eukaryota</taxon>
        <taxon>Metazoa</taxon>
        <taxon>Chordata</taxon>
        <taxon>Craniata</taxon>
        <taxon>Vertebrata</taxon>
        <taxon>Euteleostomi</taxon>
        <taxon>Lepidosauria</taxon>
        <taxon>Squamata</taxon>
        <taxon>Bifurcata</taxon>
        <taxon>Unidentata</taxon>
        <taxon>Episquamata</taxon>
        <taxon>Toxicofera</taxon>
        <taxon>Serpentes</taxon>
        <taxon>Colubroidea</taxon>
        <taxon>Elapidae</taxon>
        <taxon>Laticaudinae</taxon>
        <taxon>Laticauda</taxon>
    </lineage>
</organism>
<feature type="compositionally biased region" description="Basic residues" evidence="3">
    <location>
        <begin position="176"/>
        <end position="187"/>
    </location>
</feature>
<dbReference type="SUPFAM" id="SSF51735">
    <property type="entry name" value="NAD(P)-binding Rossmann-fold domains"/>
    <property type="match status" value="1"/>
</dbReference>
<accession>A0A8C5WNB9</accession>
<dbReference type="GO" id="GO:0051170">
    <property type="term" value="P:import into nucleus"/>
    <property type="evidence" value="ECO:0007669"/>
    <property type="project" value="TreeGrafter"/>
</dbReference>
<feature type="region of interest" description="Disordered" evidence="3">
    <location>
        <begin position="208"/>
        <end position="230"/>
    </location>
</feature>
<dbReference type="GO" id="GO:0005737">
    <property type="term" value="C:cytoplasm"/>
    <property type="evidence" value="ECO:0007669"/>
    <property type="project" value="TreeGrafter"/>
</dbReference>
<dbReference type="GeneTree" id="ENSGT00390000008184"/>
<evidence type="ECO:0000259" key="4">
    <source>
        <dbReference type="Pfam" id="PF13460"/>
    </source>
</evidence>
<feature type="region of interest" description="Disordered" evidence="3">
    <location>
        <begin position="168"/>
        <end position="187"/>
    </location>
</feature>
<name>A0A8C5WNB9_LATLA</name>
<feature type="domain" description="NAD(P)-binding" evidence="4">
    <location>
        <begin position="18"/>
        <end position="131"/>
    </location>
</feature>
<keyword evidence="6" id="KW-1185">Reference proteome</keyword>
<protein>
    <recommendedName>
        <fullName evidence="2">Protein HTATIP2</fullName>
    </recommendedName>
</protein>
<dbReference type="GO" id="GO:0003824">
    <property type="term" value="F:catalytic activity"/>
    <property type="evidence" value="ECO:0007669"/>
    <property type="project" value="UniProtKB-ARBA"/>
</dbReference>
<evidence type="ECO:0000313" key="6">
    <source>
        <dbReference type="Proteomes" id="UP000694406"/>
    </source>
</evidence>
<dbReference type="InterPro" id="IPR016040">
    <property type="entry name" value="NAD(P)-bd_dom"/>
</dbReference>
<reference evidence="5" key="2">
    <citation type="submission" date="2025-09" db="UniProtKB">
        <authorList>
            <consortium name="Ensembl"/>
        </authorList>
    </citation>
    <scope>IDENTIFICATION</scope>
</reference>
<sequence>MAVSSSEEQKKQNCFILGASGETGKELLLEILKQQKFLRVTLIGRQKLHFEGTLYSNVAQEVVDFEKLDESAAAFQGHDVGFCCLGTSRAKAGADGFVRVDRDYVEHAAKLAKAGGCHHFILESSKGADTSSSFLYLKTKVCLMGHSGREKCFHPLFISLLKGENIASPSGNKKERTGRRIGSGKRMLHWKPTDGSGWMRVCAHRARLPGRAQQSGRGNGKSGLRADAEH</sequence>
<proteinExistence type="predicted"/>
<dbReference type="AlphaFoldDB" id="A0A8C5WNB9"/>
<dbReference type="InterPro" id="IPR036291">
    <property type="entry name" value="NAD(P)-bd_dom_sf"/>
</dbReference>
<evidence type="ECO:0000256" key="2">
    <source>
        <dbReference type="ARBA" id="ARBA00093604"/>
    </source>
</evidence>
<dbReference type="PANTHER" id="PTHR14097">
    <property type="entry name" value="OXIDOREDUCTASE HTATIP2"/>
    <property type="match status" value="1"/>
</dbReference>
<evidence type="ECO:0000256" key="3">
    <source>
        <dbReference type="SAM" id="MobiDB-lite"/>
    </source>
</evidence>
<dbReference type="Gene3D" id="3.40.50.720">
    <property type="entry name" value="NAD(P)-binding Rossmann-like Domain"/>
    <property type="match status" value="1"/>
</dbReference>
<comment type="subunit">
    <text evidence="1">Monomer. Forms homodimers during oxidative stress. Interacts (via N-terminus) with elongation factor EEF1A1 (via middle-region); the interaction is direct and competes with EEF1A1 binding to guanyl-nucleotide exchange factor EEF1B2, thereby inhibiting GDP for GTP exchange and reactivation of EEF1A1. Interacts with nuclear transport receptors XPO4, IPO5/RANBP5, IPO7, IPO9 and KPNB1 as well as GCN1L1/GCN1 and LRPPRC probably through their HEAT repeats. Binds NCOA5/CIA.</text>
</comment>
<dbReference type="PANTHER" id="PTHR14097:SF7">
    <property type="entry name" value="OXIDOREDUCTASE HTATIP2"/>
    <property type="match status" value="1"/>
</dbReference>